<dbReference type="SMART" id="SM01411">
    <property type="entry name" value="Ephrin_rec_like"/>
    <property type="match status" value="3"/>
</dbReference>
<dbReference type="STRING" id="48709.A0A1D2MRN1"/>
<gene>
    <name evidence="2" type="ORF">Ocin01_11027</name>
</gene>
<feature type="compositionally biased region" description="Polar residues" evidence="1">
    <location>
        <begin position="240"/>
        <end position="250"/>
    </location>
</feature>
<comment type="caution">
    <text evidence="2">The sequence shown here is derived from an EMBL/GenBank/DDBJ whole genome shotgun (WGS) entry which is preliminary data.</text>
</comment>
<name>A0A1D2MRN1_ORCCI</name>
<dbReference type="OMA" id="NPTMCIC"/>
<keyword evidence="3" id="KW-1185">Reference proteome</keyword>
<feature type="compositionally biased region" description="Acidic residues" evidence="1">
    <location>
        <begin position="191"/>
        <end position="201"/>
    </location>
</feature>
<dbReference type="InterPro" id="IPR009030">
    <property type="entry name" value="Growth_fac_rcpt_cys_sf"/>
</dbReference>
<evidence type="ECO:0000313" key="3">
    <source>
        <dbReference type="Proteomes" id="UP000094527"/>
    </source>
</evidence>
<dbReference type="AlphaFoldDB" id="A0A1D2MRN1"/>
<sequence>MLKMVHHVTKEITKSCRYTNFLRCDVISSRCIPIHGRKLLSISTDVLGSMKIVAEVEPKKECVVEMPKVFHSIVSFVCPRGYYCKKSRTGGHCLPDCDSVFAPLKECPQSLTPIPSLVTENPDPDAPVSPREVPDEEETTVTESSDLWDDQQTTLVDKEVDSLTESLENVGNEVPNDISEPDNDKTVEPSVTEEDADNEGEGDAKNEIGYKNEIGDKNDIEGDTNSGPEDENENDESSGRVDSTTCTGNQIIIDPGLPEKCKDCPEKSTPDKDQKNCDCTDPKQFLEPDPSDPDSLGTCKDCPDGKIQDPDKRNECKCEDNKIPADDGSKTCKPCEAFQTPDTSSTPPIKCKCVDNAEVDGNGDCKCNANAYQDGNNCIACKDDQVPNDPMKPEKCSCKDKNKIPDATSGECVCADDKMEHPSDSTKCICKEANQIPNKDTNACEECPTGEMRDPNDYYKCIAVSGSCPTGQKPNPEDLNQCICIDQNQILDPMDIKKCKDCDPGKKANLKNPTMCICQSESQYLVPPDNKECKDCDTDKIADLKNPTMCICKEGYIDDGKTCTECKDGRKANADRTKCVCPDGFAAATGEICKECDKNAGFEPNGDQTECVCKPGHIPDGTPPTKCTHCSTPGHYADLTSGTCKPCDAGMVPDAQHATCGPCPAGEVPDQDNPGACKACNAGEVPDPDPANIGKCKVCEGDLKPNTNKTECECGPGMMPDPNNVCVPATTTTTPAPGPITPKPGQFIGDKCDKMCGKHQQINGVECKEGFCRCVHGAKPEIPKTPKGRPKVCRIPLDHPCILKGKETVNSKNPDNRAPIACVAGSECVPVNSGNYCRRKEENGYIVISQNEYKKLPKNGGSSLDFTLSWKQLGALVITIALTIPYNHAA</sequence>
<dbReference type="SUPFAM" id="SSF57184">
    <property type="entry name" value="Growth factor receptor domain"/>
    <property type="match status" value="2"/>
</dbReference>
<dbReference type="OrthoDB" id="409374at2759"/>
<accession>A0A1D2MRN1</accession>
<dbReference type="EMBL" id="LJIJ01000639">
    <property type="protein sequence ID" value="ODM95656.1"/>
    <property type="molecule type" value="Genomic_DNA"/>
</dbReference>
<proteinExistence type="predicted"/>
<organism evidence="2 3">
    <name type="scientific">Orchesella cincta</name>
    <name type="common">Springtail</name>
    <name type="synonym">Podura cincta</name>
    <dbReference type="NCBI Taxonomy" id="48709"/>
    <lineage>
        <taxon>Eukaryota</taxon>
        <taxon>Metazoa</taxon>
        <taxon>Ecdysozoa</taxon>
        <taxon>Arthropoda</taxon>
        <taxon>Hexapoda</taxon>
        <taxon>Collembola</taxon>
        <taxon>Entomobryomorpha</taxon>
        <taxon>Entomobryoidea</taxon>
        <taxon>Orchesellidae</taxon>
        <taxon>Orchesellinae</taxon>
        <taxon>Orchesella</taxon>
    </lineage>
</organism>
<feature type="region of interest" description="Disordered" evidence="1">
    <location>
        <begin position="113"/>
        <end position="313"/>
    </location>
</feature>
<feature type="compositionally biased region" description="Basic and acidic residues" evidence="1">
    <location>
        <begin position="301"/>
        <end position="313"/>
    </location>
</feature>
<evidence type="ECO:0000313" key="2">
    <source>
        <dbReference type="EMBL" id="ODM95656.1"/>
    </source>
</evidence>
<reference evidence="2 3" key="1">
    <citation type="journal article" date="2016" name="Genome Biol. Evol.">
        <title>Gene Family Evolution Reflects Adaptation to Soil Environmental Stressors in the Genome of the Collembolan Orchesella cincta.</title>
        <authorList>
            <person name="Faddeeva-Vakhrusheva A."/>
            <person name="Derks M.F."/>
            <person name="Anvar S.Y."/>
            <person name="Agamennone V."/>
            <person name="Suring W."/>
            <person name="Smit S."/>
            <person name="van Straalen N.M."/>
            <person name="Roelofs D."/>
        </authorList>
    </citation>
    <scope>NUCLEOTIDE SEQUENCE [LARGE SCALE GENOMIC DNA]</scope>
    <source>
        <tissue evidence="2">Mixed pool</tissue>
    </source>
</reference>
<feature type="compositionally biased region" description="Basic and acidic residues" evidence="1">
    <location>
        <begin position="202"/>
        <end position="220"/>
    </location>
</feature>
<protein>
    <submittedName>
        <fullName evidence="2">Laminin subunit alpha-5</fullName>
    </submittedName>
</protein>
<feature type="compositionally biased region" description="Basic and acidic residues" evidence="1">
    <location>
        <begin position="257"/>
        <end position="286"/>
    </location>
</feature>
<evidence type="ECO:0000256" key="1">
    <source>
        <dbReference type="SAM" id="MobiDB-lite"/>
    </source>
</evidence>
<dbReference type="Proteomes" id="UP000094527">
    <property type="component" value="Unassembled WGS sequence"/>
</dbReference>